<dbReference type="Proteomes" id="UP000580250">
    <property type="component" value="Unassembled WGS sequence"/>
</dbReference>
<sequence length="165" mass="19201">MKQFDDFIVELQKRWFKALFNFVLLLYNEIYDDNDKVKVIIKSREKKVKKGARNINNQDQILYLDYSSTSWLETKQIENRVKEIKAIKSSAIIADISDLNPKAHFMAAIGLSTARLAVENAVYTIREYDESDDQINLSDALMTKFKVSRENLLAEIRNGPNYLML</sequence>
<dbReference type="AlphaFoldDB" id="A0A6V7TRF9"/>
<proteinExistence type="predicted"/>
<comment type="caution">
    <text evidence="1">The sequence shown here is derived from an EMBL/GenBank/DDBJ whole genome shotgun (WGS) entry which is preliminary data.</text>
</comment>
<protein>
    <submittedName>
        <fullName evidence="1">Uncharacterized protein</fullName>
    </submittedName>
</protein>
<organism evidence="1 2">
    <name type="scientific">Meloidogyne enterolobii</name>
    <name type="common">Root-knot nematode worm</name>
    <name type="synonym">Meloidogyne mayaguensis</name>
    <dbReference type="NCBI Taxonomy" id="390850"/>
    <lineage>
        <taxon>Eukaryota</taxon>
        <taxon>Metazoa</taxon>
        <taxon>Ecdysozoa</taxon>
        <taxon>Nematoda</taxon>
        <taxon>Chromadorea</taxon>
        <taxon>Rhabditida</taxon>
        <taxon>Tylenchina</taxon>
        <taxon>Tylenchomorpha</taxon>
        <taxon>Tylenchoidea</taxon>
        <taxon>Meloidogynidae</taxon>
        <taxon>Meloidogyninae</taxon>
        <taxon>Meloidogyne</taxon>
    </lineage>
</organism>
<reference evidence="1 2" key="1">
    <citation type="submission" date="2020-08" db="EMBL/GenBank/DDBJ databases">
        <authorList>
            <person name="Koutsovoulos G."/>
            <person name="Danchin GJ E."/>
        </authorList>
    </citation>
    <scope>NUCLEOTIDE SEQUENCE [LARGE SCALE GENOMIC DNA]</scope>
</reference>
<evidence type="ECO:0000313" key="1">
    <source>
        <dbReference type="EMBL" id="CAD2132128.1"/>
    </source>
</evidence>
<gene>
    <name evidence="1" type="ORF">MENT_LOCUS3564</name>
</gene>
<evidence type="ECO:0000313" key="2">
    <source>
        <dbReference type="Proteomes" id="UP000580250"/>
    </source>
</evidence>
<dbReference type="EMBL" id="CAJEWN010000011">
    <property type="protein sequence ID" value="CAD2132128.1"/>
    <property type="molecule type" value="Genomic_DNA"/>
</dbReference>
<name>A0A6V7TRF9_MELEN</name>
<accession>A0A6V7TRF9</accession>